<keyword evidence="1" id="KW-0472">Membrane</keyword>
<evidence type="ECO:0000313" key="2">
    <source>
        <dbReference type="EMBL" id="CZR51799.1"/>
    </source>
</evidence>
<dbReference type="STRING" id="576137.A0A1L7WGA0"/>
<keyword evidence="1" id="KW-1133">Transmembrane helix</keyword>
<name>A0A1L7WGA0_9HELO</name>
<reference evidence="2 3" key="1">
    <citation type="submission" date="2016-03" db="EMBL/GenBank/DDBJ databases">
        <authorList>
            <person name="Ploux O."/>
        </authorList>
    </citation>
    <scope>NUCLEOTIDE SEQUENCE [LARGE SCALE GENOMIC DNA]</scope>
    <source>
        <strain evidence="2 3">UAMH 11012</strain>
    </source>
</reference>
<evidence type="ECO:0000256" key="1">
    <source>
        <dbReference type="SAM" id="Phobius"/>
    </source>
</evidence>
<dbReference type="PANTHER" id="PTHR37544:SF1">
    <property type="entry name" value="PHOSPHORIBOSYLAMINOIMIDAZOLE-SUCCINOCARBOXAMIDE SYNTHASE"/>
    <property type="match status" value="1"/>
</dbReference>
<dbReference type="InterPro" id="IPR021840">
    <property type="entry name" value="DUF3433"/>
</dbReference>
<feature type="transmembrane region" description="Helical" evidence="1">
    <location>
        <begin position="976"/>
        <end position="994"/>
    </location>
</feature>
<evidence type="ECO:0000313" key="3">
    <source>
        <dbReference type="Proteomes" id="UP000184330"/>
    </source>
</evidence>
<gene>
    <name evidence="2" type="ORF">PAC_01676</name>
</gene>
<feature type="transmembrane region" description="Helical" evidence="1">
    <location>
        <begin position="44"/>
        <end position="68"/>
    </location>
</feature>
<keyword evidence="1" id="KW-0812">Transmembrane</keyword>
<dbReference type="PANTHER" id="PTHR37544">
    <property type="entry name" value="SPRAY-RELATED"/>
    <property type="match status" value="1"/>
</dbReference>
<accession>A0A1L7WGA0</accession>
<organism evidence="2 3">
    <name type="scientific">Phialocephala subalpina</name>
    <dbReference type="NCBI Taxonomy" id="576137"/>
    <lineage>
        <taxon>Eukaryota</taxon>
        <taxon>Fungi</taxon>
        <taxon>Dikarya</taxon>
        <taxon>Ascomycota</taxon>
        <taxon>Pezizomycotina</taxon>
        <taxon>Leotiomycetes</taxon>
        <taxon>Helotiales</taxon>
        <taxon>Mollisiaceae</taxon>
        <taxon>Phialocephala</taxon>
        <taxon>Phialocephala fortinii species complex</taxon>
    </lineage>
</organism>
<dbReference type="Proteomes" id="UP000184330">
    <property type="component" value="Unassembled WGS sequence"/>
</dbReference>
<feature type="transmembrane region" description="Helical" evidence="1">
    <location>
        <begin position="518"/>
        <end position="542"/>
    </location>
</feature>
<feature type="transmembrane region" description="Helical" evidence="1">
    <location>
        <begin position="580"/>
        <end position="603"/>
    </location>
</feature>
<dbReference type="OrthoDB" id="3564620at2759"/>
<sequence length="1031" mass="113139">MDRSSLGSTADDAIERIELLPSPAAKRSSISPLPVSFTAFQDSIMASALGHLRITICGIMFLFLWPAAGDRLNTGAKRWPPGNRLLLDYIDPMQPVSLWRASRNSHWAVLGGILVSLLLRILIVLSTGLLDISPTTFRQGSINLIASTNLNHSLSDTPYTNFSNDLYKQIDTSAVFLYSSIIKNGLSFPGGTTKDQAAQNLQIPDQHDRNFSIQANVLAVRPEFDCEMGHVNYTPPVLGDDLWNNYDYDLHFTFESTVSGCTIGNNSTDPYVILYDPRWYPAPARSLAGQVFRQVTCDDWDDANNLEEAWLDPFKGEIWLVTMMDVRTTQTPTPNATAPTANVSYLCVVLSNVTSPFPNLTYANMWVSNAMQYAISAIGADGVAGNDGDQFIGLMRETVGDATALLDTNTLGQSARAVIIPRSRSTTHGQVPLCSSKRASLRSSNLCRKPIIQRRLQEITSSATSIFDDQALEASIANTCLALLLTAVLEILQHYSDLDHGLLDSGFGTLKSSILVSYLPASIISLIAILFSSVDFGMLVLAPLHSLQTSKRPGNVDLHINYLSHWPPFAMWRLWKGRHFAASLTSLAAFGGAFLTIVVSGLYSLEAFPTQQALTASRIDRFNLDWESSVTEDNGAAAAFSAIEHLNLSYPMFTYQNLVFPEITVSTLRVQLACSAVYNITIENVISSQEVPSVIGNITIPLPSTCKKGGQFGNESSILYYLTYPYPAEGDVSAGTNRTSDTTYAGDLTDLHVGPWSESFYSATDELDLDDGVGVPNNPEGCPSLAFTFGRFKYSGQPGLADMSAFVCSQTIQQVLTNTKFLFPSFEIDKSHPPFVIESLAQFLTNGSKNAITRNYRPQHNLERRYQAFINNTYTEYPFSTFFQGLLMGPNGIDKDELVGVKNQPRLLEAINEHYSYYMAQAISSNMRESLTPNSAIEDPDPSRTIGDQDTQTMYQGTLTRPGPLRIIQNKTPKSILQALLAFMTLCGLVGFFLSGKKDLLMHKPTSVTGLASLIAGSRICSEEFLPEAAE</sequence>
<proteinExistence type="predicted"/>
<protein>
    <submittedName>
        <fullName evidence="2">Uncharacterized protein</fullName>
    </submittedName>
</protein>
<keyword evidence="3" id="KW-1185">Reference proteome</keyword>
<feature type="transmembrane region" description="Helical" evidence="1">
    <location>
        <begin position="107"/>
        <end position="130"/>
    </location>
</feature>
<dbReference type="EMBL" id="FJOG01000002">
    <property type="protein sequence ID" value="CZR51799.1"/>
    <property type="molecule type" value="Genomic_DNA"/>
</dbReference>
<dbReference type="AlphaFoldDB" id="A0A1L7WGA0"/>
<dbReference type="Pfam" id="PF11915">
    <property type="entry name" value="DUF3433"/>
    <property type="match status" value="2"/>
</dbReference>